<sequence>MCNCFSKNLGLGEAAKRDVGTGDKQLPDMSSFAFSRNGQNGWTVLPNGIISQFGTVTLTPVGNFNKQNLGGVDFYTHYYRIAFPRQYPGAQIATLATLASPSYNTQGSMAGRSIAVHRDTDSGSDVSKTRFTIAYTTTVLGEAPTIHFESMGY</sequence>
<name>A0A9E6Z6S7_9CAUD</name>
<dbReference type="Gene3D" id="2.60.40.3940">
    <property type="match status" value="1"/>
</dbReference>
<reference evidence="1" key="1">
    <citation type="submission" date="2022-02" db="EMBL/GenBank/DDBJ databases">
        <authorList>
            <person name="Kim D."/>
            <person name="Kim Y."/>
            <person name="Lee S.-M."/>
            <person name="Kim H."/>
            <person name="Nong L.K."/>
        </authorList>
    </citation>
    <scope>NUCLEOTIDE SEQUENCE</scope>
</reference>
<gene>
    <name evidence="1" type="ORF">KP12_249</name>
</gene>
<dbReference type="EMBL" id="OM835952">
    <property type="protein sequence ID" value="UNI73658.1"/>
    <property type="molecule type" value="Genomic_DNA"/>
</dbReference>
<accession>A0A9E6Z6S7</accession>
<proteinExistence type="predicted"/>
<protein>
    <submittedName>
        <fullName evidence="1">Tail fiber protein</fullName>
    </submittedName>
</protein>
<evidence type="ECO:0000313" key="1">
    <source>
        <dbReference type="EMBL" id="UNI73658.1"/>
    </source>
</evidence>
<organism evidence="1">
    <name type="scientific">Klebsiella phage KP12</name>
    <dbReference type="NCBI Taxonomy" id="2923374"/>
    <lineage>
        <taxon>Viruses</taxon>
        <taxon>Duplodnaviria</taxon>
        <taxon>Heunggongvirae</taxon>
        <taxon>Uroviricota</taxon>
        <taxon>Caudoviricetes</taxon>
        <taxon>Vequintavirinae</taxon>
    </lineage>
</organism>